<name>A0A1R3GSN6_9ROSI</name>
<sequence length="56" mass="6369">MAARNLEKMASIDAQLRLLAPGKVSEDDKLVEYDALLLDRFLDILQDLHGEDIRET</sequence>
<comment type="caution">
    <text evidence="1">The sequence shown here is derived from an EMBL/GenBank/DDBJ whole genome shotgun (WGS) entry which is preliminary data.</text>
</comment>
<dbReference type="EMBL" id="AWUE01021773">
    <property type="protein sequence ID" value="OMO61071.1"/>
    <property type="molecule type" value="Genomic_DNA"/>
</dbReference>
<dbReference type="Proteomes" id="UP000187203">
    <property type="component" value="Unassembled WGS sequence"/>
</dbReference>
<feature type="non-terminal residue" evidence="1">
    <location>
        <position position="56"/>
    </location>
</feature>
<keyword evidence="2" id="KW-1185">Reference proteome</keyword>
<accession>A0A1R3GSN6</accession>
<reference evidence="2" key="1">
    <citation type="submission" date="2013-09" db="EMBL/GenBank/DDBJ databases">
        <title>Corchorus olitorius genome sequencing.</title>
        <authorList>
            <person name="Alam M."/>
            <person name="Haque M.S."/>
            <person name="Islam M.S."/>
            <person name="Emdad E.M."/>
            <person name="Islam M.M."/>
            <person name="Ahmed B."/>
            <person name="Halim A."/>
            <person name="Hossen Q.M.M."/>
            <person name="Hossain M.Z."/>
            <person name="Ahmed R."/>
            <person name="Khan M.M."/>
            <person name="Islam R."/>
            <person name="Rashid M.M."/>
            <person name="Khan S.A."/>
            <person name="Rahman M.S."/>
            <person name="Alam M."/>
            <person name="Yahiya A.S."/>
            <person name="Khan M.S."/>
            <person name="Azam M.S."/>
            <person name="Haque T."/>
            <person name="Lashkar M.Z.H."/>
            <person name="Akhand A.I."/>
            <person name="Morshed G."/>
            <person name="Roy S."/>
            <person name="Uddin K.S."/>
            <person name="Rabeya T."/>
            <person name="Hossain A.S."/>
            <person name="Chowdhury A."/>
            <person name="Snigdha A.R."/>
            <person name="Mortoza M.S."/>
            <person name="Matin S.A."/>
            <person name="Hoque S.M.E."/>
            <person name="Islam M.K."/>
            <person name="Roy D.K."/>
            <person name="Haider R."/>
            <person name="Moosa M.M."/>
            <person name="Elias S.M."/>
            <person name="Hasan A.M."/>
            <person name="Jahan S."/>
            <person name="Shafiuddin M."/>
            <person name="Mahmood N."/>
            <person name="Shommy N.S."/>
        </authorList>
    </citation>
    <scope>NUCLEOTIDE SEQUENCE [LARGE SCALE GENOMIC DNA]</scope>
    <source>
        <strain evidence="2">cv. O-4</strain>
    </source>
</reference>
<protein>
    <submittedName>
        <fullName evidence="1">Phosphoenolpyruvate carboxylase 2-like protein</fullName>
    </submittedName>
</protein>
<evidence type="ECO:0000313" key="1">
    <source>
        <dbReference type="EMBL" id="OMO61071.1"/>
    </source>
</evidence>
<dbReference type="AlphaFoldDB" id="A0A1R3GSN6"/>
<proteinExistence type="predicted"/>
<organism evidence="1 2">
    <name type="scientific">Corchorus olitorius</name>
    <dbReference type="NCBI Taxonomy" id="93759"/>
    <lineage>
        <taxon>Eukaryota</taxon>
        <taxon>Viridiplantae</taxon>
        <taxon>Streptophyta</taxon>
        <taxon>Embryophyta</taxon>
        <taxon>Tracheophyta</taxon>
        <taxon>Spermatophyta</taxon>
        <taxon>Magnoliopsida</taxon>
        <taxon>eudicotyledons</taxon>
        <taxon>Gunneridae</taxon>
        <taxon>Pentapetalae</taxon>
        <taxon>rosids</taxon>
        <taxon>malvids</taxon>
        <taxon>Malvales</taxon>
        <taxon>Malvaceae</taxon>
        <taxon>Grewioideae</taxon>
        <taxon>Apeibeae</taxon>
        <taxon>Corchorus</taxon>
    </lineage>
</organism>
<dbReference type="OrthoDB" id="1582145at2759"/>
<gene>
    <name evidence="1" type="ORF">COLO4_33581</name>
</gene>
<dbReference type="STRING" id="93759.A0A1R3GSN6"/>
<evidence type="ECO:0000313" key="2">
    <source>
        <dbReference type="Proteomes" id="UP000187203"/>
    </source>
</evidence>